<evidence type="ECO:0000313" key="1">
    <source>
        <dbReference type="EMBL" id="KAJ5135329.1"/>
    </source>
</evidence>
<dbReference type="RefSeq" id="XP_056522301.1">
    <property type="nucleotide sequence ID" value="XM_056665351.1"/>
</dbReference>
<keyword evidence="2" id="KW-1185">Reference proteome</keyword>
<dbReference type="GO" id="GO:0016787">
    <property type="term" value="F:hydrolase activity"/>
    <property type="evidence" value="ECO:0007669"/>
    <property type="project" value="UniProtKB-KW"/>
</dbReference>
<dbReference type="Proteomes" id="UP001149079">
    <property type="component" value="Unassembled WGS sequence"/>
</dbReference>
<dbReference type="OrthoDB" id="433474at2759"/>
<proteinExistence type="predicted"/>
<reference evidence="1" key="1">
    <citation type="submission" date="2022-11" db="EMBL/GenBank/DDBJ databases">
        <authorList>
            <person name="Petersen C."/>
        </authorList>
    </citation>
    <scope>NUCLEOTIDE SEQUENCE</scope>
    <source>
        <strain evidence="1">IBT 22155</strain>
    </source>
</reference>
<sequence>MHLEMAGMTIYTVRAVVSPSGARVGGDPGPVADMTAKSIGTDAEGLRFYLSVQAKRHCQAVKLATALNVADTINVAVQVFRARASKDTCRCAYGLVVRLVSCNINYLSWINGSEHMFRRTKGGEP</sequence>
<protein>
    <submittedName>
        <fullName evidence="1">Alpha/beta hydrolase fold-3</fullName>
    </submittedName>
</protein>
<keyword evidence="1" id="KW-0378">Hydrolase</keyword>
<name>A0A9W9L456_9EURO</name>
<dbReference type="EMBL" id="JAPQKL010000004">
    <property type="protein sequence ID" value="KAJ5135329.1"/>
    <property type="molecule type" value="Genomic_DNA"/>
</dbReference>
<reference evidence="1" key="2">
    <citation type="journal article" date="2023" name="IMA Fungus">
        <title>Comparative genomic study of the Penicillium genus elucidates a diverse pangenome and 15 lateral gene transfer events.</title>
        <authorList>
            <person name="Petersen C."/>
            <person name="Sorensen T."/>
            <person name="Nielsen M.R."/>
            <person name="Sondergaard T.E."/>
            <person name="Sorensen J.L."/>
            <person name="Fitzpatrick D.A."/>
            <person name="Frisvad J.C."/>
            <person name="Nielsen K.L."/>
        </authorList>
    </citation>
    <scope>NUCLEOTIDE SEQUENCE</scope>
    <source>
        <strain evidence="1">IBT 22155</strain>
    </source>
</reference>
<gene>
    <name evidence="1" type="ORF">N7515_004607</name>
</gene>
<dbReference type="GeneID" id="81404521"/>
<comment type="caution">
    <text evidence="1">The sequence shown here is derived from an EMBL/GenBank/DDBJ whole genome shotgun (WGS) entry which is preliminary data.</text>
</comment>
<dbReference type="AlphaFoldDB" id="A0A9W9L456"/>
<evidence type="ECO:0000313" key="2">
    <source>
        <dbReference type="Proteomes" id="UP001149079"/>
    </source>
</evidence>
<accession>A0A9W9L456</accession>
<organism evidence="1 2">
    <name type="scientific">Penicillium bovifimosum</name>
    <dbReference type="NCBI Taxonomy" id="126998"/>
    <lineage>
        <taxon>Eukaryota</taxon>
        <taxon>Fungi</taxon>
        <taxon>Dikarya</taxon>
        <taxon>Ascomycota</taxon>
        <taxon>Pezizomycotina</taxon>
        <taxon>Eurotiomycetes</taxon>
        <taxon>Eurotiomycetidae</taxon>
        <taxon>Eurotiales</taxon>
        <taxon>Aspergillaceae</taxon>
        <taxon>Penicillium</taxon>
    </lineage>
</organism>